<dbReference type="EMBL" id="JAAVJL010000005">
    <property type="protein sequence ID" value="NMF61086.1"/>
    <property type="molecule type" value="Genomic_DNA"/>
</dbReference>
<sequence>MSEQTHQKYPPSVQHGIPRLSPAQNGWKSVAIGKLVTEIVRPVEMDDNETYTLVTAKRSRGGIVKREELKGREIAVKKQFGVAQMKDESRKGGNRFVLEIMN</sequence>
<comment type="caution">
    <text evidence="2">The sequence shown here is derived from an EMBL/GenBank/DDBJ whole genome shotgun (WGS) entry which is preliminary data.</text>
</comment>
<dbReference type="RefSeq" id="WP_169366029.1">
    <property type="nucleotide sequence ID" value="NZ_JAAVJL010000005.1"/>
</dbReference>
<dbReference type="Proteomes" id="UP000738376">
    <property type="component" value="Unassembled WGS sequence"/>
</dbReference>
<proteinExistence type="predicted"/>
<gene>
    <name evidence="2" type="ORF">HC246_24430</name>
</gene>
<protein>
    <submittedName>
        <fullName evidence="2">Uncharacterized protein</fullName>
    </submittedName>
</protein>
<evidence type="ECO:0000313" key="2">
    <source>
        <dbReference type="EMBL" id="NMF61086.1"/>
    </source>
</evidence>
<feature type="region of interest" description="Disordered" evidence="1">
    <location>
        <begin position="1"/>
        <end position="21"/>
    </location>
</feature>
<organism evidence="2 3">
    <name type="scientific">Pseudanabaena yagii GIHE-NHR1</name>
    <dbReference type="NCBI Taxonomy" id="2722753"/>
    <lineage>
        <taxon>Bacteria</taxon>
        <taxon>Bacillati</taxon>
        <taxon>Cyanobacteriota</taxon>
        <taxon>Cyanophyceae</taxon>
        <taxon>Pseudanabaenales</taxon>
        <taxon>Pseudanabaenaceae</taxon>
        <taxon>Pseudanabaena</taxon>
        <taxon>Pseudanabaena yagii</taxon>
    </lineage>
</organism>
<keyword evidence="3" id="KW-1185">Reference proteome</keyword>
<evidence type="ECO:0000256" key="1">
    <source>
        <dbReference type="SAM" id="MobiDB-lite"/>
    </source>
</evidence>
<name>A0ABX1M0A5_9CYAN</name>
<accession>A0ABX1M0A5</accession>
<evidence type="ECO:0000313" key="3">
    <source>
        <dbReference type="Proteomes" id="UP000738376"/>
    </source>
</evidence>
<reference evidence="2 3" key="1">
    <citation type="submission" date="2020-03" db="EMBL/GenBank/DDBJ databases">
        <title>Draft Genome Sequence of 2-Methylisoborneol Producing Pseudanabaena yagii Strain GIHE-NHR1 Isolated from North Han River in South Korea.</title>
        <authorList>
            <person name="Jeong J."/>
        </authorList>
    </citation>
    <scope>NUCLEOTIDE SEQUENCE [LARGE SCALE GENOMIC DNA]</scope>
    <source>
        <strain evidence="2 3">GIHE-NHR1</strain>
    </source>
</reference>